<reference evidence="2 3" key="1">
    <citation type="submission" date="2023-12" db="EMBL/GenBank/DDBJ databases">
        <title>Gut-associated functions are favored during microbiome assembly across C. elegans life.</title>
        <authorList>
            <person name="Zimmermann J."/>
        </authorList>
    </citation>
    <scope>NUCLEOTIDE SEQUENCE [LARGE SCALE GENOMIC DNA]</scope>
    <source>
        <strain evidence="2 3">MYb71</strain>
    </source>
</reference>
<proteinExistence type="predicted"/>
<evidence type="ECO:0000313" key="2">
    <source>
        <dbReference type="EMBL" id="MEJ5020965.1"/>
    </source>
</evidence>
<comment type="caution">
    <text evidence="2">The sequence shown here is derived from an EMBL/GenBank/DDBJ whole genome shotgun (WGS) entry which is preliminary data.</text>
</comment>
<keyword evidence="1" id="KW-0472">Membrane</keyword>
<gene>
    <name evidence="2" type="ORF">WH297_14660</name>
</gene>
<feature type="transmembrane region" description="Helical" evidence="1">
    <location>
        <begin position="20"/>
        <end position="40"/>
    </location>
</feature>
<evidence type="ECO:0008006" key="4">
    <source>
        <dbReference type="Google" id="ProtNLM"/>
    </source>
</evidence>
<keyword evidence="1" id="KW-0812">Transmembrane</keyword>
<accession>A0ABU8PH95</accession>
<evidence type="ECO:0000313" key="3">
    <source>
        <dbReference type="Proteomes" id="UP001375812"/>
    </source>
</evidence>
<name>A0ABU8PH95_9HYPH</name>
<organism evidence="2 3">
    <name type="scientific">Ochrobactrum vermis</name>
    <dbReference type="NCBI Taxonomy" id="1827297"/>
    <lineage>
        <taxon>Bacteria</taxon>
        <taxon>Pseudomonadati</taxon>
        <taxon>Pseudomonadota</taxon>
        <taxon>Alphaproteobacteria</taxon>
        <taxon>Hyphomicrobiales</taxon>
        <taxon>Brucellaceae</taxon>
        <taxon>Brucella/Ochrobactrum group</taxon>
        <taxon>Ochrobactrum</taxon>
    </lineage>
</organism>
<keyword evidence="1" id="KW-1133">Transmembrane helix</keyword>
<dbReference type="RefSeq" id="WP_286153632.1">
    <property type="nucleotide sequence ID" value="NZ_JBBGZH010000002.1"/>
</dbReference>
<evidence type="ECO:0000256" key="1">
    <source>
        <dbReference type="SAM" id="Phobius"/>
    </source>
</evidence>
<dbReference type="EMBL" id="JBBGZH010000002">
    <property type="protein sequence ID" value="MEJ5020965.1"/>
    <property type="molecule type" value="Genomic_DNA"/>
</dbReference>
<sequence>MSPLASGVLQIFVMGDFRGFAITVISYPFALTLGIPAFFIARYLGWLSLKAVLLGGAGLGVLAGLLITLDGLHGRPVSIILGFGLLAAHGAVVAGIFWFIAFWRSGAPVSSTSLQHKESS</sequence>
<keyword evidence="3" id="KW-1185">Reference proteome</keyword>
<feature type="transmembrane region" description="Helical" evidence="1">
    <location>
        <begin position="79"/>
        <end position="103"/>
    </location>
</feature>
<protein>
    <recommendedName>
        <fullName evidence="4">Major facilitator superfamily (MFS) profile domain-containing protein</fullName>
    </recommendedName>
</protein>
<dbReference type="Proteomes" id="UP001375812">
    <property type="component" value="Unassembled WGS sequence"/>
</dbReference>
<feature type="transmembrane region" description="Helical" evidence="1">
    <location>
        <begin position="47"/>
        <end position="67"/>
    </location>
</feature>